<dbReference type="Gene3D" id="3.30.420.10">
    <property type="entry name" value="Ribonuclease H-like superfamily/Ribonuclease H"/>
    <property type="match status" value="1"/>
</dbReference>
<name>A0A917HRK5_9BACT</name>
<protein>
    <recommendedName>
        <fullName evidence="3">Piwi domain-containing protein</fullName>
    </recommendedName>
</protein>
<dbReference type="InterPro" id="IPR012337">
    <property type="entry name" value="RNaseH-like_sf"/>
</dbReference>
<dbReference type="RefSeq" id="WP_188555467.1">
    <property type="nucleotide sequence ID" value="NZ_BMGT01000004.1"/>
</dbReference>
<dbReference type="CDD" id="cd04659">
    <property type="entry name" value="Piwi_piwi-like_ProArk"/>
    <property type="match status" value="1"/>
</dbReference>
<organism evidence="1 2">
    <name type="scientific">Edaphobacter dinghuensis</name>
    <dbReference type="NCBI Taxonomy" id="1560005"/>
    <lineage>
        <taxon>Bacteria</taxon>
        <taxon>Pseudomonadati</taxon>
        <taxon>Acidobacteriota</taxon>
        <taxon>Terriglobia</taxon>
        <taxon>Terriglobales</taxon>
        <taxon>Acidobacteriaceae</taxon>
        <taxon>Edaphobacter</taxon>
    </lineage>
</organism>
<keyword evidence="2" id="KW-1185">Reference proteome</keyword>
<dbReference type="Proteomes" id="UP000647241">
    <property type="component" value="Unassembled WGS sequence"/>
</dbReference>
<evidence type="ECO:0008006" key="3">
    <source>
        <dbReference type="Google" id="ProtNLM"/>
    </source>
</evidence>
<evidence type="ECO:0000313" key="2">
    <source>
        <dbReference type="Proteomes" id="UP000647241"/>
    </source>
</evidence>
<dbReference type="AlphaFoldDB" id="A0A917HRK5"/>
<accession>A0A917HRK5</accession>
<comment type="caution">
    <text evidence="1">The sequence shown here is derived from an EMBL/GenBank/DDBJ whole genome shotgun (WGS) entry which is preliminary data.</text>
</comment>
<sequence>MKLQIVEEPQLAFFQNDLHVDIRAGLSTFGAFDKGSASVPTPIRIGMIGTTATVDGVRDWLERCKDGVPSDEQKLKALRPAFPGMTQQVFGTSLELSDTLTRTITRHELTAALRNGNPLPHLVEVFMDHARDLASKSGLHVLVVAPPPEVFALGDVSQGIGIDPPIDELQQPAPEQEVAPPSVLNFHDLFKAQAIDLQLPCQLLRPDTYGSPTAGRVKGRRIQDKATTAWNFHTALYYKAGGVPWRLARQPALLTTCYVGVSFFKSVDGDKLMTSVAQVFDERGEGLIVQGGSASYDKDDRSPHLSEDDAFALLANGLATYRREHKNMPARLVMHKTSSFNAEEKAGFRRAADNEKLEVLDLVTVRRSGVRLLRAGQSPMIRGTSLLFDDASGIVYLKGTVPYFQVYPGAYIPRAIEFIREDGETSSAELARELVGLSKLNFNNTQFDSGDPITVRAARRVGDILKHVPANKKVNARFRYFT</sequence>
<gene>
    <name evidence="1" type="ORF">GCM10011585_34300</name>
</gene>
<dbReference type="SUPFAM" id="SSF53098">
    <property type="entry name" value="Ribonuclease H-like"/>
    <property type="match status" value="1"/>
</dbReference>
<dbReference type="InterPro" id="IPR036397">
    <property type="entry name" value="RNaseH_sf"/>
</dbReference>
<reference evidence="1" key="1">
    <citation type="journal article" date="2014" name="Int. J. Syst. Evol. Microbiol.">
        <title>Complete genome sequence of Corynebacterium casei LMG S-19264T (=DSM 44701T), isolated from a smear-ripened cheese.</title>
        <authorList>
            <consortium name="US DOE Joint Genome Institute (JGI-PGF)"/>
            <person name="Walter F."/>
            <person name="Albersmeier A."/>
            <person name="Kalinowski J."/>
            <person name="Ruckert C."/>
        </authorList>
    </citation>
    <scope>NUCLEOTIDE SEQUENCE</scope>
    <source>
        <strain evidence="1">CGMCC 1.12997</strain>
    </source>
</reference>
<dbReference type="EMBL" id="BMGT01000004">
    <property type="protein sequence ID" value="GGG87369.1"/>
    <property type="molecule type" value="Genomic_DNA"/>
</dbReference>
<proteinExistence type="predicted"/>
<dbReference type="GO" id="GO:0003676">
    <property type="term" value="F:nucleic acid binding"/>
    <property type="evidence" value="ECO:0007669"/>
    <property type="project" value="InterPro"/>
</dbReference>
<evidence type="ECO:0000313" key="1">
    <source>
        <dbReference type="EMBL" id="GGG87369.1"/>
    </source>
</evidence>
<reference evidence="1" key="2">
    <citation type="submission" date="2020-09" db="EMBL/GenBank/DDBJ databases">
        <authorList>
            <person name="Sun Q."/>
            <person name="Zhou Y."/>
        </authorList>
    </citation>
    <scope>NUCLEOTIDE SEQUENCE</scope>
    <source>
        <strain evidence="1">CGMCC 1.12997</strain>
    </source>
</reference>